<comment type="catalytic activity">
    <reaction evidence="1">
        <text>S-ubiquitinyl-[E2 ubiquitin-conjugating enzyme]-L-cysteine + [acceptor protein]-L-lysine = [E2 ubiquitin-conjugating enzyme]-L-cysteine + N(6)-ubiquitinyl-[acceptor protein]-L-lysine.</text>
        <dbReference type="EC" id="2.3.2.27"/>
    </reaction>
</comment>
<feature type="domain" description="U-box" evidence="7">
    <location>
        <begin position="745"/>
        <end position="819"/>
    </location>
</feature>
<dbReference type="Proteomes" id="UP001141806">
    <property type="component" value="Unassembled WGS sequence"/>
</dbReference>
<protein>
    <recommendedName>
        <fullName evidence="3">RING-type E3 ubiquitin transferase</fullName>
        <ecNumber evidence="3">2.3.2.27</ecNumber>
    </recommendedName>
</protein>
<dbReference type="Gene3D" id="3.30.200.20">
    <property type="entry name" value="Phosphorylase Kinase, domain 1"/>
    <property type="match status" value="1"/>
</dbReference>
<dbReference type="Pfam" id="PF07714">
    <property type="entry name" value="PK_Tyr_Ser-Thr"/>
    <property type="match status" value="1"/>
</dbReference>
<dbReference type="InterPro" id="IPR013083">
    <property type="entry name" value="Znf_RING/FYVE/PHD"/>
</dbReference>
<dbReference type="GO" id="GO:0004713">
    <property type="term" value="F:protein tyrosine kinase activity"/>
    <property type="evidence" value="ECO:0007669"/>
    <property type="project" value="InterPro"/>
</dbReference>
<dbReference type="Gene3D" id="3.30.40.10">
    <property type="entry name" value="Zinc/RING finger domain, C3HC4 (zinc finger)"/>
    <property type="match status" value="1"/>
</dbReference>
<comment type="pathway">
    <text evidence="2">Protein modification; protein ubiquitination.</text>
</comment>
<dbReference type="InterPro" id="IPR020635">
    <property type="entry name" value="Tyr_kinase_cat_dom"/>
</dbReference>
<dbReference type="Gene3D" id="1.10.510.10">
    <property type="entry name" value="Transferase(Phosphotransferase) domain 1"/>
    <property type="match status" value="2"/>
</dbReference>
<evidence type="ECO:0000256" key="3">
    <source>
        <dbReference type="ARBA" id="ARBA00012483"/>
    </source>
</evidence>
<dbReference type="AlphaFoldDB" id="A0A9Q0HGE7"/>
<feature type="coiled-coil region" evidence="6">
    <location>
        <begin position="405"/>
        <end position="439"/>
    </location>
</feature>
<proteinExistence type="predicted"/>
<keyword evidence="9" id="KW-1185">Reference proteome</keyword>
<keyword evidence="5" id="KW-0833">Ubl conjugation pathway</keyword>
<name>A0A9Q0HGE7_9MAGN</name>
<dbReference type="EMBL" id="JAMYWD010000008">
    <property type="protein sequence ID" value="KAJ4964210.1"/>
    <property type="molecule type" value="Genomic_DNA"/>
</dbReference>
<evidence type="ECO:0000256" key="6">
    <source>
        <dbReference type="SAM" id="Coils"/>
    </source>
</evidence>
<reference evidence="8" key="1">
    <citation type="journal article" date="2023" name="Plant J.">
        <title>The genome of the king protea, Protea cynaroides.</title>
        <authorList>
            <person name="Chang J."/>
            <person name="Duong T.A."/>
            <person name="Schoeman C."/>
            <person name="Ma X."/>
            <person name="Roodt D."/>
            <person name="Barker N."/>
            <person name="Li Z."/>
            <person name="Van de Peer Y."/>
            <person name="Mizrachi E."/>
        </authorList>
    </citation>
    <scope>NUCLEOTIDE SEQUENCE</scope>
    <source>
        <tissue evidence="8">Young leaves</tissue>
    </source>
</reference>
<dbReference type="InterPro" id="IPR051348">
    <property type="entry name" value="U-box_ubiquitin_ligases"/>
</dbReference>
<keyword evidence="4" id="KW-0808">Transferase</keyword>
<dbReference type="InterPro" id="IPR001245">
    <property type="entry name" value="Ser-Thr/Tyr_kinase_cat_dom"/>
</dbReference>
<evidence type="ECO:0000256" key="2">
    <source>
        <dbReference type="ARBA" id="ARBA00004906"/>
    </source>
</evidence>
<evidence type="ECO:0000313" key="8">
    <source>
        <dbReference type="EMBL" id="KAJ4964210.1"/>
    </source>
</evidence>
<dbReference type="PROSITE" id="PS51698">
    <property type="entry name" value="U_BOX"/>
    <property type="match status" value="1"/>
</dbReference>
<keyword evidence="6" id="KW-0175">Coiled coil</keyword>
<dbReference type="OrthoDB" id="10064100at2759"/>
<gene>
    <name evidence="8" type="ORF">NE237_024149</name>
</gene>
<dbReference type="InterPro" id="IPR011009">
    <property type="entry name" value="Kinase-like_dom_sf"/>
</dbReference>
<dbReference type="PANTHER" id="PTHR45647:SF56">
    <property type="entry name" value="U-BOX DOMAIN-CONTAINING PROTEIN 50-RELATED"/>
    <property type="match status" value="1"/>
</dbReference>
<dbReference type="GO" id="GO:0016567">
    <property type="term" value="P:protein ubiquitination"/>
    <property type="evidence" value="ECO:0007669"/>
    <property type="project" value="InterPro"/>
</dbReference>
<dbReference type="SMART" id="SM00504">
    <property type="entry name" value="Ubox"/>
    <property type="match status" value="1"/>
</dbReference>
<dbReference type="SUPFAM" id="SSF56112">
    <property type="entry name" value="Protein kinase-like (PK-like)"/>
    <property type="match status" value="1"/>
</dbReference>
<dbReference type="SUPFAM" id="SSF57850">
    <property type="entry name" value="RING/U-box"/>
    <property type="match status" value="1"/>
</dbReference>
<dbReference type="Pfam" id="PF04564">
    <property type="entry name" value="U-box"/>
    <property type="match status" value="1"/>
</dbReference>
<dbReference type="GO" id="GO:0061630">
    <property type="term" value="F:ubiquitin protein ligase activity"/>
    <property type="evidence" value="ECO:0007669"/>
    <property type="project" value="UniProtKB-EC"/>
</dbReference>
<sequence>MDNQVEKVYVVVGNDLQEGLGTLDWALRKWSGQTIRFVIVHVDNTPRDYVSTPFGRLPASYVNDEKLEIIRMCEQEKINKLLCKYKGFCGKGKSEVIKFKKTEEPMDKAIVGFISSHQVTKLVMGITLMKSSLWKTKSAISGSFYIYRNKPNFCEVYIICGGKLVLLREENDEEYMEDESGVMIAKMREKGTRKGWFGKMFVDSKHDSQGRIYPRGFSPNGEVNTDSDSTHDWWDEYAPQVESYFQWLSSSKLVEEEDEDNEEDDSATRFSPIGAANVEHISQDYKGCPNRIESLKAKIEEARKIIEGKRNETKGYLEGQLTAQSIISVCNRRVIELEDRIDEEINKNQVELKNNLEAAREQIYEVTSDIDESKSRLRSLLELQSELATKLQSSSLAKSHVEAQLESSMAAKTEIQREVEELRRQRVLLHRRIEFCKEREAIAATNPNSLERDDLDYCYREFTADEIRSATDNFSDLMRLKKRADQMNLYRGRVSQMAVVFDLQASLTTMSVEEFRAKMELLSQIRHQHLVKMIGACPELKCIVFEYMHNGCLQNTLFWIQRNPNCNKMNNKSIHWHARIRIAAEVSMGLSFLHLFEPRPIKHGEFNLSNVLLDQNLVAKITVSQLSECLDESELRSDIYAFGVVMLQLLTGREEDDGLVEEVRRAMEGGALNRILDATDGEWPLDLATEFARIALRCASNMELTMSTVMKEVEDVRRKAAELRGKKGFEMVAVGSKHCEEDDGDVPSSFFCPILREVMKNPHVAADGFSYEFEAIRDWFESGHDTSPMTNLRLEHKLTMPNQTLRSLIQDWLNNRSTSP</sequence>
<dbReference type="CDD" id="cd16655">
    <property type="entry name" value="RING-Ubox_WDSUB1-like"/>
    <property type="match status" value="1"/>
</dbReference>
<evidence type="ECO:0000259" key="7">
    <source>
        <dbReference type="PROSITE" id="PS51698"/>
    </source>
</evidence>
<accession>A0A9Q0HGE7</accession>
<evidence type="ECO:0000256" key="1">
    <source>
        <dbReference type="ARBA" id="ARBA00000900"/>
    </source>
</evidence>
<dbReference type="EC" id="2.3.2.27" evidence="3"/>
<dbReference type="InterPro" id="IPR003613">
    <property type="entry name" value="Ubox_domain"/>
</dbReference>
<comment type="caution">
    <text evidence="8">The sequence shown here is derived from an EMBL/GenBank/DDBJ whole genome shotgun (WGS) entry which is preliminary data.</text>
</comment>
<evidence type="ECO:0000256" key="5">
    <source>
        <dbReference type="ARBA" id="ARBA00022786"/>
    </source>
</evidence>
<dbReference type="PANTHER" id="PTHR45647">
    <property type="entry name" value="OS02G0152300 PROTEIN"/>
    <property type="match status" value="1"/>
</dbReference>
<evidence type="ECO:0000313" key="9">
    <source>
        <dbReference type="Proteomes" id="UP001141806"/>
    </source>
</evidence>
<dbReference type="SMART" id="SM00219">
    <property type="entry name" value="TyrKc"/>
    <property type="match status" value="1"/>
</dbReference>
<organism evidence="8 9">
    <name type="scientific">Protea cynaroides</name>
    <dbReference type="NCBI Taxonomy" id="273540"/>
    <lineage>
        <taxon>Eukaryota</taxon>
        <taxon>Viridiplantae</taxon>
        <taxon>Streptophyta</taxon>
        <taxon>Embryophyta</taxon>
        <taxon>Tracheophyta</taxon>
        <taxon>Spermatophyta</taxon>
        <taxon>Magnoliopsida</taxon>
        <taxon>Proteales</taxon>
        <taxon>Proteaceae</taxon>
        <taxon>Protea</taxon>
    </lineage>
</organism>
<evidence type="ECO:0000256" key="4">
    <source>
        <dbReference type="ARBA" id="ARBA00022679"/>
    </source>
</evidence>